<name>A0AAD8PXE6_9PEZI</name>
<organism evidence="2 3">
    <name type="scientific">Colletotrichum navitas</name>
    <dbReference type="NCBI Taxonomy" id="681940"/>
    <lineage>
        <taxon>Eukaryota</taxon>
        <taxon>Fungi</taxon>
        <taxon>Dikarya</taxon>
        <taxon>Ascomycota</taxon>
        <taxon>Pezizomycotina</taxon>
        <taxon>Sordariomycetes</taxon>
        <taxon>Hypocreomycetidae</taxon>
        <taxon>Glomerellales</taxon>
        <taxon>Glomerellaceae</taxon>
        <taxon>Colletotrichum</taxon>
        <taxon>Colletotrichum graminicola species complex</taxon>
    </lineage>
</organism>
<dbReference type="EMBL" id="JAHLJV010000037">
    <property type="protein sequence ID" value="KAK1589701.1"/>
    <property type="molecule type" value="Genomic_DNA"/>
</dbReference>
<accession>A0AAD8PXE6</accession>
<dbReference type="AlphaFoldDB" id="A0AAD8PXE6"/>
<evidence type="ECO:0000313" key="3">
    <source>
        <dbReference type="Proteomes" id="UP001230504"/>
    </source>
</evidence>
<reference evidence="2" key="1">
    <citation type="submission" date="2021-06" db="EMBL/GenBank/DDBJ databases">
        <title>Comparative genomics, transcriptomics and evolutionary studies reveal genomic signatures of adaptation to plant cell wall in hemibiotrophic fungi.</title>
        <authorList>
            <consortium name="DOE Joint Genome Institute"/>
            <person name="Baroncelli R."/>
            <person name="Diaz J.F."/>
            <person name="Benocci T."/>
            <person name="Peng M."/>
            <person name="Battaglia E."/>
            <person name="Haridas S."/>
            <person name="Andreopoulos W."/>
            <person name="Labutti K."/>
            <person name="Pangilinan J."/>
            <person name="Floch G.L."/>
            <person name="Makela M.R."/>
            <person name="Henrissat B."/>
            <person name="Grigoriev I.V."/>
            <person name="Crouch J.A."/>
            <person name="De Vries R.P."/>
            <person name="Sukno S.A."/>
            <person name="Thon M.R."/>
        </authorList>
    </citation>
    <scope>NUCLEOTIDE SEQUENCE</scope>
    <source>
        <strain evidence="2">CBS 125086</strain>
    </source>
</reference>
<feature type="chain" id="PRO_5042278934" description="Secreted protein" evidence="1">
    <location>
        <begin position="23"/>
        <end position="251"/>
    </location>
</feature>
<keyword evidence="3" id="KW-1185">Reference proteome</keyword>
<protein>
    <recommendedName>
        <fullName evidence="4">Secreted protein</fullName>
    </recommendedName>
</protein>
<proteinExistence type="predicted"/>
<gene>
    <name evidence="2" type="ORF">LY79DRAFT_556735</name>
</gene>
<evidence type="ECO:0008006" key="4">
    <source>
        <dbReference type="Google" id="ProtNLM"/>
    </source>
</evidence>
<feature type="signal peptide" evidence="1">
    <location>
        <begin position="1"/>
        <end position="22"/>
    </location>
</feature>
<dbReference type="GeneID" id="85442281"/>
<keyword evidence="1" id="KW-0732">Signal</keyword>
<evidence type="ECO:0000256" key="1">
    <source>
        <dbReference type="SAM" id="SignalP"/>
    </source>
</evidence>
<dbReference type="RefSeq" id="XP_060413242.1">
    <property type="nucleotide sequence ID" value="XM_060558041.1"/>
</dbReference>
<comment type="caution">
    <text evidence="2">The sequence shown here is derived from an EMBL/GenBank/DDBJ whole genome shotgun (WGS) entry which is preliminary data.</text>
</comment>
<sequence length="251" mass="29136">MQLFGFVPLVTALILLALGAEGAQKSPYNAWTHHRNAMEWWILWPKTDDRGLKLMTLPACIRDCITPENSWVNIRGANVSVHTVTRRVFCDPRLGLVKKYFVRQIGRCTLESCRFEHSLWRLRKHYDVWLQGLCVPPGIRRPKSVWRLETDTVLKPMIDPSFNNTDVLTDNDADGDFDWEAYDDYGWDAYKYVDWSAYGDVGWDVDEDHDWGDYEEFDQEAITPNKTALGREWSNTVYAGKRRPGRVDGKS</sequence>
<evidence type="ECO:0000313" key="2">
    <source>
        <dbReference type="EMBL" id="KAK1589701.1"/>
    </source>
</evidence>
<dbReference type="Proteomes" id="UP001230504">
    <property type="component" value="Unassembled WGS sequence"/>
</dbReference>